<organism evidence="1 2">
    <name type="scientific">Leptospira ryugenii</name>
    <dbReference type="NCBI Taxonomy" id="1917863"/>
    <lineage>
        <taxon>Bacteria</taxon>
        <taxon>Pseudomonadati</taxon>
        <taxon>Spirochaetota</taxon>
        <taxon>Spirochaetia</taxon>
        <taxon>Leptospirales</taxon>
        <taxon>Leptospiraceae</taxon>
        <taxon>Leptospira</taxon>
    </lineage>
</organism>
<dbReference type="SUPFAM" id="SSF52091">
    <property type="entry name" value="SpoIIaa-like"/>
    <property type="match status" value="1"/>
</dbReference>
<evidence type="ECO:0008006" key="3">
    <source>
        <dbReference type="Google" id="ProtNLM"/>
    </source>
</evidence>
<name>A0A2P2E523_9LEPT</name>
<accession>A0A2P2E523</accession>
<comment type="caution">
    <text evidence="1">The sequence shown here is derived from an EMBL/GenBank/DDBJ whole genome shotgun (WGS) entry which is preliminary data.</text>
</comment>
<dbReference type="Proteomes" id="UP000245133">
    <property type="component" value="Unassembled WGS sequence"/>
</dbReference>
<gene>
    <name evidence="1" type="ORF">LPTSP4_35040</name>
</gene>
<evidence type="ECO:0000313" key="1">
    <source>
        <dbReference type="EMBL" id="GBF51966.1"/>
    </source>
</evidence>
<evidence type="ECO:0000313" key="2">
    <source>
        <dbReference type="Proteomes" id="UP000245133"/>
    </source>
</evidence>
<keyword evidence="2" id="KW-1185">Reference proteome</keyword>
<dbReference type="EMBL" id="BFBB01000009">
    <property type="protein sequence ID" value="GBF51966.1"/>
    <property type="molecule type" value="Genomic_DNA"/>
</dbReference>
<proteinExistence type="predicted"/>
<sequence length="159" mass="18092">MVSKNLDLKIKVSFFKDFIFTFSMAPRTKHLSVREIKNAYEVKILSEDYSAGLDDEIHSVIGMLFFQTRSHIQIDLNQLHYLPLSLLTQLLALGRDLRAKKRVLVLLGVTESAYAFFQRFHMLGLFFQVQGGLLRKKQMTVLKAMEGSPAAGLARLTEA</sequence>
<dbReference type="InterPro" id="IPR036513">
    <property type="entry name" value="STAS_dom_sf"/>
</dbReference>
<reference evidence="1 2" key="1">
    <citation type="submission" date="2018-02" db="EMBL/GenBank/DDBJ databases">
        <title>Novel Leptospira species isolated from soil and water in Japan.</title>
        <authorList>
            <person name="Nakao R."/>
            <person name="Masuzawa T."/>
        </authorList>
    </citation>
    <scope>NUCLEOTIDE SEQUENCE [LARGE SCALE GENOMIC DNA]</scope>
    <source>
        <strain evidence="1 2">YH101</strain>
    </source>
</reference>
<dbReference type="AlphaFoldDB" id="A0A2P2E523"/>
<protein>
    <recommendedName>
        <fullName evidence="3">STAS domain protein</fullName>
    </recommendedName>
</protein>